<name>A0A371HAY2_MUCPR</name>
<proteinExistence type="predicted"/>
<reference evidence="3" key="1">
    <citation type="submission" date="2018-05" db="EMBL/GenBank/DDBJ databases">
        <title>Draft genome of Mucuna pruriens seed.</title>
        <authorList>
            <person name="Nnadi N.E."/>
            <person name="Vos R."/>
            <person name="Hasami M.H."/>
            <person name="Devisetty U.K."/>
            <person name="Aguiy J.C."/>
        </authorList>
    </citation>
    <scope>NUCLEOTIDE SEQUENCE [LARGE SCALE GENOMIC DNA]</scope>
    <source>
        <strain evidence="3">JCA_2017</strain>
    </source>
</reference>
<evidence type="ECO:0000256" key="1">
    <source>
        <dbReference type="SAM" id="MobiDB-lite"/>
    </source>
</evidence>
<gene>
    <name evidence="3" type="ORF">CR513_17026</name>
</gene>
<feature type="compositionally biased region" description="Basic and acidic residues" evidence="1">
    <location>
        <begin position="116"/>
        <end position="133"/>
    </location>
</feature>
<dbReference type="Proteomes" id="UP000257109">
    <property type="component" value="Unassembled WGS sequence"/>
</dbReference>
<feature type="region of interest" description="Disordered" evidence="1">
    <location>
        <begin position="116"/>
        <end position="146"/>
    </location>
</feature>
<feature type="signal peptide" evidence="2">
    <location>
        <begin position="1"/>
        <end position="27"/>
    </location>
</feature>
<organism evidence="3 4">
    <name type="scientific">Mucuna pruriens</name>
    <name type="common">Velvet bean</name>
    <name type="synonym">Dolichos pruriens</name>
    <dbReference type="NCBI Taxonomy" id="157652"/>
    <lineage>
        <taxon>Eukaryota</taxon>
        <taxon>Viridiplantae</taxon>
        <taxon>Streptophyta</taxon>
        <taxon>Embryophyta</taxon>
        <taxon>Tracheophyta</taxon>
        <taxon>Spermatophyta</taxon>
        <taxon>Magnoliopsida</taxon>
        <taxon>eudicotyledons</taxon>
        <taxon>Gunneridae</taxon>
        <taxon>Pentapetalae</taxon>
        <taxon>rosids</taxon>
        <taxon>fabids</taxon>
        <taxon>Fabales</taxon>
        <taxon>Fabaceae</taxon>
        <taxon>Papilionoideae</taxon>
        <taxon>50 kb inversion clade</taxon>
        <taxon>NPAAA clade</taxon>
        <taxon>indigoferoid/millettioid clade</taxon>
        <taxon>Phaseoleae</taxon>
        <taxon>Mucuna</taxon>
    </lineage>
</organism>
<feature type="non-terminal residue" evidence="3">
    <location>
        <position position="1"/>
    </location>
</feature>
<protein>
    <submittedName>
        <fullName evidence="3">Uncharacterized protein</fullName>
    </submittedName>
</protein>
<sequence length="159" mass="18000">MCLPRRHWWNKLASSLVSFLLARELQSRSPNLEVSGKSFIEAPWWVPLFSSKNAGSVYVVVIRIQPSYVSLTGYLYRDFPWFGGREKSPKKGTVPFKGHYVEGHIASQCPNKRTMILKDDGDADSESSHEETSTSRSEGYSSDDVTYEGDLLMVSLQPY</sequence>
<dbReference type="EMBL" id="QJKJ01003121">
    <property type="protein sequence ID" value="RDX99873.1"/>
    <property type="molecule type" value="Genomic_DNA"/>
</dbReference>
<accession>A0A371HAY2</accession>
<dbReference type="AlphaFoldDB" id="A0A371HAY2"/>
<keyword evidence="2" id="KW-0732">Signal</keyword>
<evidence type="ECO:0000256" key="2">
    <source>
        <dbReference type="SAM" id="SignalP"/>
    </source>
</evidence>
<keyword evidence="4" id="KW-1185">Reference proteome</keyword>
<evidence type="ECO:0000313" key="4">
    <source>
        <dbReference type="Proteomes" id="UP000257109"/>
    </source>
</evidence>
<feature type="chain" id="PRO_5016952210" evidence="2">
    <location>
        <begin position="28"/>
        <end position="159"/>
    </location>
</feature>
<evidence type="ECO:0000313" key="3">
    <source>
        <dbReference type="EMBL" id="RDX99873.1"/>
    </source>
</evidence>
<comment type="caution">
    <text evidence="3">The sequence shown here is derived from an EMBL/GenBank/DDBJ whole genome shotgun (WGS) entry which is preliminary data.</text>
</comment>